<dbReference type="CDD" id="cd13401">
    <property type="entry name" value="Slt70-like"/>
    <property type="match status" value="1"/>
</dbReference>
<dbReference type="GO" id="GO:0008933">
    <property type="term" value="F:peptidoglycan lytic transglycosylase activity"/>
    <property type="evidence" value="ECO:0007669"/>
    <property type="project" value="InterPro"/>
</dbReference>
<protein>
    <submittedName>
        <fullName evidence="7">Transglycosylase SLT domain-containing protein</fullName>
    </submittedName>
</protein>
<gene>
    <name evidence="6" type="ORF">P4G45_12205</name>
    <name evidence="7" type="ORF">P8936_12620</name>
</gene>
<dbReference type="PROSITE" id="PS00922">
    <property type="entry name" value="TRANSGLYCOSYLASE"/>
    <property type="match status" value="1"/>
</dbReference>
<dbReference type="InterPro" id="IPR000189">
    <property type="entry name" value="Transglyc_AS"/>
</dbReference>
<feature type="domain" description="Transglycosylase SLT" evidence="5">
    <location>
        <begin position="656"/>
        <end position="766"/>
    </location>
</feature>
<evidence type="ECO:0000256" key="4">
    <source>
        <dbReference type="SAM" id="SignalP"/>
    </source>
</evidence>
<name>A0AAU7D608_9BACT</name>
<evidence type="ECO:0000313" key="7">
    <source>
        <dbReference type="EMBL" id="XBH12530.1"/>
    </source>
</evidence>
<dbReference type="RefSeq" id="WP_348266754.1">
    <property type="nucleotide sequence ID" value="NZ_CP121194.1"/>
</dbReference>
<dbReference type="InterPro" id="IPR019734">
    <property type="entry name" value="TPR_rpt"/>
</dbReference>
<feature type="compositionally biased region" description="Basic residues" evidence="3">
    <location>
        <begin position="29"/>
        <end position="42"/>
    </location>
</feature>
<dbReference type="AlphaFoldDB" id="A0AAU7D608"/>
<dbReference type="SUPFAM" id="SSF48452">
    <property type="entry name" value="TPR-like"/>
    <property type="match status" value="2"/>
</dbReference>
<reference evidence="7" key="1">
    <citation type="submission" date="2023-03" db="EMBL/GenBank/DDBJ databases">
        <title>Edaphobacter sp.</title>
        <authorList>
            <person name="Huber K.J."/>
            <person name="Papendorf J."/>
            <person name="Pilke C."/>
            <person name="Bunk B."/>
            <person name="Sproeer C."/>
            <person name="Pester M."/>
        </authorList>
    </citation>
    <scope>NUCLEOTIDE SEQUENCE</scope>
    <source>
        <strain evidence="6">DSM 109919</strain>
        <strain evidence="7">DSM 109920</strain>
    </source>
</reference>
<feature type="compositionally biased region" description="Low complexity" evidence="3">
    <location>
        <begin position="43"/>
        <end position="52"/>
    </location>
</feature>
<feature type="signal peptide" evidence="4">
    <location>
        <begin position="1"/>
        <end position="22"/>
    </location>
</feature>
<dbReference type="InterPro" id="IPR023346">
    <property type="entry name" value="Lysozyme-like_dom_sf"/>
</dbReference>
<accession>A0AAU7D608</accession>
<dbReference type="SMART" id="SM00028">
    <property type="entry name" value="TPR"/>
    <property type="match status" value="4"/>
</dbReference>
<feature type="compositionally biased region" description="Basic residues" evidence="3">
    <location>
        <begin position="53"/>
        <end position="74"/>
    </location>
</feature>
<keyword evidence="2" id="KW-0802">TPR repeat</keyword>
<dbReference type="PROSITE" id="PS50005">
    <property type="entry name" value="TPR"/>
    <property type="match status" value="1"/>
</dbReference>
<dbReference type="Pfam" id="PF14559">
    <property type="entry name" value="TPR_19"/>
    <property type="match status" value="1"/>
</dbReference>
<dbReference type="KEGG" id="epl:P4G45_12205"/>
<dbReference type="PANTHER" id="PTHR37423">
    <property type="entry name" value="SOLUBLE LYTIC MUREIN TRANSGLYCOSYLASE-RELATED"/>
    <property type="match status" value="1"/>
</dbReference>
<dbReference type="PANTHER" id="PTHR37423:SF2">
    <property type="entry name" value="MEMBRANE-BOUND LYTIC MUREIN TRANSGLYCOSYLASE C"/>
    <property type="match status" value="1"/>
</dbReference>
<dbReference type="InterPro" id="IPR011990">
    <property type="entry name" value="TPR-like_helical_dom_sf"/>
</dbReference>
<accession>A0AAU7CWH3</accession>
<proteinExistence type="inferred from homology"/>
<organism evidence="7">
    <name type="scientific">Edaphobacter paludis</name>
    <dbReference type="NCBI Taxonomy" id="3035702"/>
    <lineage>
        <taxon>Bacteria</taxon>
        <taxon>Pseudomonadati</taxon>
        <taxon>Acidobacteriota</taxon>
        <taxon>Terriglobia</taxon>
        <taxon>Terriglobales</taxon>
        <taxon>Acidobacteriaceae</taxon>
        <taxon>Edaphobacter</taxon>
    </lineage>
</organism>
<evidence type="ECO:0000256" key="1">
    <source>
        <dbReference type="ARBA" id="ARBA00007734"/>
    </source>
</evidence>
<dbReference type="EMBL" id="CP121194">
    <property type="protein sequence ID" value="XBH09242.1"/>
    <property type="molecule type" value="Genomic_DNA"/>
</dbReference>
<feature type="chain" id="PRO_5043288536" evidence="4">
    <location>
        <begin position="23"/>
        <end position="799"/>
    </location>
</feature>
<feature type="compositionally biased region" description="Basic residues" evidence="3">
    <location>
        <begin position="82"/>
        <end position="96"/>
    </location>
</feature>
<dbReference type="EMBL" id="CP121195">
    <property type="protein sequence ID" value="XBH12530.1"/>
    <property type="molecule type" value="Genomic_DNA"/>
</dbReference>
<evidence type="ECO:0000256" key="3">
    <source>
        <dbReference type="SAM" id="MobiDB-lite"/>
    </source>
</evidence>
<dbReference type="Gene3D" id="1.10.530.10">
    <property type="match status" value="1"/>
</dbReference>
<dbReference type="Gene3D" id="1.25.40.10">
    <property type="entry name" value="Tetratricopeptide repeat domain"/>
    <property type="match status" value="2"/>
</dbReference>
<evidence type="ECO:0000259" key="5">
    <source>
        <dbReference type="Pfam" id="PF01464"/>
    </source>
</evidence>
<feature type="repeat" description="TPR" evidence="2">
    <location>
        <begin position="148"/>
        <end position="181"/>
    </location>
</feature>
<dbReference type="Pfam" id="PF01464">
    <property type="entry name" value="SLT"/>
    <property type="match status" value="1"/>
</dbReference>
<dbReference type="SUPFAM" id="SSF53955">
    <property type="entry name" value="Lysozyme-like"/>
    <property type="match status" value="1"/>
</dbReference>
<evidence type="ECO:0000313" key="6">
    <source>
        <dbReference type="EMBL" id="XBH09242.1"/>
    </source>
</evidence>
<comment type="similarity">
    <text evidence="1">Belongs to the transglycosylase Slt family.</text>
</comment>
<keyword evidence="4" id="KW-0732">Signal</keyword>
<feature type="region of interest" description="Disordered" evidence="3">
    <location>
        <begin position="26"/>
        <end position="99"/>
    </location>
</feature>
<dbReference type="GO" id="GO:0000270">
    <property type="term" value="P:peptidoglycan metabolic process"/>
    <property type="evidence" value="ECO:0007669"/>
    <property type="project" value="InterPro"/>
</dbReference>
<dbReference type="InterPro" id="IPR008258">
    <property type="entry name" value="Transglycosylase_SLT_dom_1"/>
</dbReference>
<dbReference type="GO" id="GO:0016020">
    <property type="term" value="C:membrane"/>
    <property type="evidence" value="ECO:0007669"/>
    <property type="project" value="InterPro"/>
</dbReference>
<sequence length="799" mass="88499">MAVLVRFLLVGMMVVLGNGAVAQTAKSAGHSHSHSKVAKTAKKGSSAQAKTSAAKKRGTVKGNKTSKKTTRKTRASVSTRSAKSRRIAAHRKHHAAPKATARSIKLTSAFHATEQLRPMAQQLTATRSAAAYSGVESYARSHPGEGAAAAYLALGHAYMLDHKYDDAANAFRQASRAGKALDDYADYLGAQASLQAGRGADAYALLDNFAEQHPGSIFNADAPVMLADAYLQQANPQAALKVLLPLQETQQASHVGFRYALGRAYQMSGDTARAAAIFRSIYLKEPLSFEAGQSRAQLQTMGVPLTVAERKIHADQLFNAKQYSAASEEYHAIAKDSDGLSATDLDVLKLYSAVCDLKLKHISRKQVEALPETTGDSAALKLYMLAELSRDEDDEAGHDALIAQMIQRFPQSRWLEEALYSGGNMYLLKHNEKQATYHYSMLVKMFPNSLYAPSAHWRAAWMNYRLRNYAEAARLMDEQIQMYPSGVEVSSALYWRARIYEDEEHNFSQAVNYYRVLSTTYTNFYYANLARERLKVLGTQTPVAPSPVLSAVPQLEVPDLTGELPENEPHLIKARLLANAALNEYIGPEIQASETSSEWGALAEAEIYASYGEYTRSVQSMKHCGISFYSLPVDQVPALYWHLLFPQPYWPDVVAESKKNGLDPYFVASLIRQESEFNAGAVSRANAYGLMQLIPSVGKSIAKKQKIKHFKTNDLLNAKVNLELGTINLKQVLDRFGGQKEYALAAYNAGDSPVRRWMSSNDYKDIPEFVESIPYSETREYVQAILRNREMYRILYPGS</sequence>
<evidence type="ECO:0000256" key="2">
    <source>
        <dbReference type="PROSITE-ProRule" id="PRU00339"/>
    </source>
</evidence>